<comment type="cofactor">
    <cofactor evidence="1 13">
        <name>pyridoxal 5'-phosphate</name>
        <dbReference type="ChEBI" id="CHEBI:597326"/>
    </cofactor>
</comment>
<keyword evidence="17" id="KW-1185">Reference proteome</keyword>
<dbReference type="Pfam" id="PF00155">
    <property type="entry name" value="Aminotran_1_2"/>
    <property type="match status" value="1"/>
</dbReference>
<dbReference type="STRING" id="157072.A0A024UEE3"/>
<evidence type="ECO:0000313" key="15">
    <source>
        <dbReference type="EMBL" id="ETW03978.1"/>
    </source>
</evidence>
<evidence type="ECO:0000313" key="16">
    <source>
        <dbReference type="EMBL" id="RHY28057.1"/>
    </source>
</evidence>
<dbReference type="PANTHER" id="PTHR13693:SF102">
    <property type="entry name" value="2-AMINO-3-KETOBUTYRATE COENZYME A LIGASE, MITOCHONDRIAL"/>
    <property type="match status" value="1"/>
</dbReference>
<keyword evidence="8" id="KW-0012">Acyltransferase</keyword>
<dbReference type="GO" id="GO:0006782">
    <property type="term" value="P:protoporphyrinogen IX biosynthetic process"/>
    <property type="evidence" value="ECO:0007669"/>
    <property type="project" value="UniProtKB-UniPathway"/>
</dbReference>
<proteinExistence type="inferred from homology"/>
<evidence type="ECO:0000256" key="10">
    <source>
        <dbReference type="ARBA" id="ARBA00031945"/>
    </source>
</evidence>
<dbReference type="InterPro" id="IPR050087">
    <property type="entry name" value="AON_synthase_class-II"/>
</dbReference>
<name>A0A024UEE3_9STRA</name>
<dbReference type="GO" id="GO:0030170">
    <property type="term" value="F:pyridoxal phosphate binding"/>
    <property type="evidence" value="ECO:0007669"/>
    <property type="project" value="InterPro"/>
</dbReference>
<dbReference type="CDD" id="cd06454">
    <property type="entry name" value="KBL_like"/>
    <property type="match status" value="1"/>
</dbReference>
<dbReference type="InterPro" id="IPR010961">
    <property type="entry name" value="4pyrrol_synth_NH2levulA_synth"/>
</dbReference>
<gene>
    <name evidence="16" type="ORF">DYB32_006292</name>
    <name evidence="15" type="ORF">H310_04386</name>
</gene>
<dbReference type="InterPro" id="IPR004839">
    <property type="entry name" value="Aminotransferase_I/II_large"/>
</dbReference>
<dbReference type="Gene3D" id="3.90.1150.10">
    <property type="entry name" value="Aspartate Aminotransferase, domain 1"/>
    <property type="match status" value="1"/>
</dbReference>
<dbReference type="InterPro" id="IPR015424">
    <property type="entry name" value="PyrdxlP-dep_Trfase"/>
</dbReference>
<evidence type="ECO:0000256" key="2">
    <source>
        <dbReference type="ARBA" id="ARBA00005029"/>
    </source>
</evidence>
<keyword evidence="5" id="KW-0808">Transferase</keyword>
<evidence type="ECO:0000256" key="5">
    <source>
        <dbReference type="ARBA" id="ARBA00022679"/>
    </source>
</evidence>
<dbReference type="InterPro" id="IPR015422">
    <property type="entry name" value="PyrdxlP-dep_Trfase_small"/>
</dbReference>
<evidence type="ECO:0000256" key="7">
    <source>
        <dbReference type="ARBA" id="ARBA00023133"/>
    </source>
</evidence>
<keyword evidence="7" id="KW-0350">Heme biosynthesis</keyword>
<dbReference type="EMBL" id="KI913958">
    <property type="protein sequence ID" value="ETW03978.1"/>
    <property type="molecule type" value="Genomic_DNA"/>
</dbReference>
<dbReference type="Gene3D" id="3.40.640.10">
    <property type="entry name" value="Type I PLP-dependent aspartate aminotransferase-like (Major domain)"/>
    <property type="match status" value="1"/>
</dbReference>
<dbReference type="SUPFAM" id="SSF53383">
    <property type="entry name" value="PLP-dependent transferases"/>
    <property type="match status" value="1"/>
</dbReference>
<evidence type="ECO:0000256" key="1">
    <source>
        <dbReference type="ARBA" id="ARBA00001933"/>
    </source>
</evidence>
<dbReference type="PANTHER" id="PTHR13693">
    <property type="entry name" value="CLASS II AMINOTRANSFERASE/8-AMINO-7-OXONONANOATE SYNTHASE"/>
    <property type="match status" value="1"/>
</dbReference>
<sequence length="523" mass="57647">MALTRASVIASRQVKTTKCPFMAANHASKQALIPNISQLTRMCPHMSTMMQSQARSAHTAAVATKVLEHEPKMTPSLTTYASARRIKNGKYERLGGLSHDEYERGFQKTIHRIKTEGRYRSFANLERKRGEFPKTLFHHPEGHTKEVIGWCGNDYLCMGQHPKVVGAMHEFLMKSGAGAGGTRNIHGTNHNHVMLEKELADLHQKDGALLFTSCYVCNDTTIATLGKLFPGLIMFSDALNHASMIEGVIHSRCEKHVYKHNDLEDLEAKLKAADPNAPKLILFESVNSMEGTVAPMHAICDLADKYGAMTFCDEVHAVGLYGNRGAGIGERDHVMDRLTMITGTLAKGYGIMGGYIAGSAALVDAFRSTCPGFIFTTSLPPMLAAGARAAVSHLKSSQEERMMMHANSAELKRRLVALGFPILPSSSHIVPVMVGDAIKVKRASELLMEKHNIYIQPINFPTVPRGEERLRITPSPAHTEEMMDDLVAALLSVWEELELERCGCDPLPEVQFLNSDFPRMEAA</sequence>
<evidence type="ECO:0000313" key="17">
    <source>
        <dbReference type="Proteomes" id="UP000285060"/>
    </source>
</evidence>
<feature type="domain" description="Aminotransferase class I/classII large" evidence="14">
    <location>
        <begin position="146"/>
        <end position="490"/>
    </location>
</feature>
<dbReference type="AlphaFoldDB" id="A0A024UEE3"/>
<reference evidence="16 17" key="2">
    <citation type="submission" date="2018-08" db="EMBL/GenBank/DDBJ databases">
        <title>Aphanomyces genome sequencing and annotation.</title>
        <authorList>
            <person name="Minardi D."/>
            <person name="Oidtmann B."/>
            <person name="Van Der Giezen M."/>
            <person name="Studholme D.J."/>
        </authorList>
    </citation>
    <scope>NUCLEOTIDE SEQUENCE [LARGE SCALE GENOMIC DNA]</scope>
    <source>
        <strain evidence="16 17">NJM0002</strain>
    </source>
</reference>
<dbReference type="Proteomes" id="UP000285060">
    <property type="component" value="Unassembled WGS sequence"/>
</dbReference>
<dbReference type="InterPro" id="IPR001917">
    <property type="entry name" value="Aminotrans_II_pyridoxalP_BS"/>
</dbReference>
<evidence type="ECO:0000256" key="13">
    <source>
        <dbReference type="RuleBase" id="RU003693"/>
    </source>
</evidence>
<dbReference type="PROSITE" id="PS00599">
    <property type="entry name" value="AA_TRANSFER_CLASS_2"/>
    <property type="match status" value="1"/>
</dbReference>
<dbReference type="EC" id="2.3.1.37" evidence="4"/>
<dbReference type="GO" id="GO:0005739">
    <property type="term" value="C:mitochondrion"/>
    <property type="evidence" value="ECO:0007669"/>
    <property type="project" value="TreeGrafter"/>
</dbReference>
<comment type="catalytic activity">
    <reaction evidence="12">
        <text>succinyl-CoA + glycine + H(+) = 5-aminolevulinate + CO2 + CoA</text>
        <dbReference type="Rhea" id="RHEA:12921"/>
        <dbReference type="ChEBI" id="CHEBI:15378"/>
        <dbReference type="ChEBI" id="CHEBI:16526"/>
        <dbReference type="ChEBI" id="CHEBI:57287"/>
        <dbReference type="ChEBI" id="CHEBI:57292"/>
        <dbReference type="ChEBI" id="CHEBI:57305"/>
        <dbReference type="ChEBI" id="CHEBI:356416"/>
        <dbReference type="EC" id="2.3.1.37"/>
    </reaction>
</comment>
<dbReference type="GeneID" id="20081436"/>
<dbReference type="GO" id="GO:0003870">
    <property type="term" value="F:5-aminolevulinate synthase activity"/>
    <property type="evidence" value="ECO:0007669"/>
    <property type="project" value="UniProtKB-EC"/>
</dbReference>
<dbReference type="RefSeq" id="XP_008866934.1">
    <property type="nucleotide sequence ID" value="XM_008868712.1"/>
</dbReference>
<dbReference type="InterPro" id="IPR015421">
    <property type="entry name" value="PyrdxlP-dep_Trfase_major"/>
</dbReference>
<dbReference type="eggNOG" id="KOG1360">
    <property type="taxonomic scope" value="Eukaryota"/>
</dbReference>
<dbReference type="FunFam" id="3.40.640.10:FF:000006">
    <property type="entry name" value="5-aminolevulinate synthase, mitochondrial"/>
    <property type="match status" value="1"/>
</dbReference>
<evidence type="ECO:0000256" key="4">
    <source>
        <dbReference type="ARBA" id="ARBA00013257"/>
    </source>
</evidence>
<evidence type="ECO:0000256" key="3">
    <source>
        <dbReference type="ARBA" id="ARBA00008392"/>
    </source>
</evidence>
<dbReference type="UniPathway" id="UPA00251">
    <property type="reaction ID" value="UER00375"/>
</dbReference>
<accession>A0A024UEE3</accession>
<evidence type="ECO:0000256" key="9">
    <source>
        <dbReference type="ARBA" id="ARBA00031691"/>
    </source>
</evidence>
<evidence type="ECO:0000256" key="12">
    <source>
        <dbReference type="ARBA" id="ARBA00047654"/>
    </source>
</evidence>
<evidence type="ECO:0000259" key="14">
    <source>
        <dbReference type="Pfam" id="PF00155"/>
    </source>
</evidence>
<organism evidence="15">
    <name type="scientific">Aphanomyces invadans</name>
    <dbReference type="NCBI Taxonomy" id="157072"/>
    <lineage>
        <taxon>Eukaryota</taxon>
        <taxon>Sar</taxon>
        <taxon>Stramenopiles</taxon>
        <taxon>Oomycota</taxon>
        <taxon>Saprolegniomycetes</taxon>
        <taxon>Saprolegniales</taxon>
        <taxon>Verrucalvaceae</taxon>
        <taxon>Aphanomyces</taxon>
    </lineage>
</organism>
<evidence type="ECO:0000256" key="11">
    <source>
        <dbReference type="ARBA" id="ARBA00032773"/>
    </source>
</evidence>
<protein>
    <recommendedName>
        <fullName evidence="4">5-aminolevulinate synthase</fullName>
        <ecNumber evidence="4">2.3.1.37</ecNumber>
    </recommendedName>
    <alternativeName>
        <fullName evidence="9">5-aminolevulinic acid synthase</fullName>
    </alternativeName>
    <alternativeName>
        <fullName evidence="10">Delta-ALA synthase</fullName>
    </alternativeName>
    <alternativeName>
        <fullName evidence="11">Delta-aminolevulinate synthase</fullName>
    </alternativeName>
</protein>
<dbReference type="VEuPathDB" id="FungiDB:H310_04386"/>
<evidence type="ECO:0000256" key="8">
    <source>
        <dbReference type="ARBA" id="ARBA00023315"/>
    </source>
</evidence>
<evidence type="ECO:0000256" key="6">
    <source>
        <dbReference type="ARBA" id="ARBA00022898"/>
    </source>
</evidence>
<dbReference type="EMBL" id="QUSY01000653">
    <property type="protein sequence ID" value="RHY28057.1"/>
    <property type="molecule type" value="Genomic_DNA"/>
</dbReference>
<comment type="similarity">
    <text evidence="3 13">Belongs to the class-II pyridoxal-phosphate-dependent aminotransferase family.</text>
</comment>
<reference evidence="15" key="1">
    <citation type="submission" date="2013-12" db="EMBL/GenBank/DDBJ databases">
        <title>The Genome Sequence of Aphanomyces invadans NJM9701.</title>
        <authorList>
            <consortium name="The Broad Institute Genomics Platform"/>
            <person name="Russ C."/>
            <person name="Tyler B."/>
            <person name="van West P."/>
            <person name="Dieguez-Uribeondo J."/>
            <person name="Young S.K."/>
            <person name="Zeng Q."/>
            <person name="Gargeya S."/>
            <person name="Fitzgerald M."/>
            <person name="Abouelleil A."/>
            <person name="Alvarado L."/>
            <person name="Chapman S.B."/>
            <person name="Gainer-Dewar J."/>
            <person name="Goldberg J."/>
            <person name="Griggs A."/>
            <person name="Gujja S."/>
            <person name="Hansen M."/>
            <person name="Howarth C."/>
            <person name="Imamovic A."/>
            <person name="Ireland A."/>
            <person name="Larimer J."/>
            <person name="McCowan C."/>
            <person name="Murphy C."/>
            <person name="Pearson M."/>
            <person name="Poon T.W."/>
            <person name="Priest M."/>
            <person name="Roberts A."/>
            <person name="Saif S."/>
            <person name="Shea T."/>
            <person name="Sykes S."/>
            <person name="Wortman J."/>
            <person name="Nusbaum C."/>
            <person name="Birren B."/>
        </authorList>
    </citation>
    <scope>NUCLEOTIDE SEQUENCE [LARGE SCALE GENOMIC DNA]</scope>
    <source>
        <strain evidence="15">NJM9701</strain>
    </source>
</reference>
<dbReference type="NCBIfam" id="TIGR01821">
    <property type="entry name" value="5aminolev_synth"/>
    <property type="match status" value="1"/>
</dbReference>
<comment type="pathway">
    <text evidence="2">Porphyrin-containing compound metabolism; protoporphyrin-IX biosynthesis; 5-aminolevulinate from glycine: step 1/1.</text>
</comment>
<dbReference type="OrthoDB" id="10263824at2759"/>
<keyword evidence="6 13" id="KW-0663">Pyridoxal phosphate</keyword>